<evidence type="ECO:0000313" key="6">
    <source>
        <dbReference type="Proteomes" id="UP000306798"/>
    </source>
</evidence>
<dbReference type="RefSeq" id="WP_136511650.1">
    <property type="nucleotide sequence ID" value="NZ_SSTF01000028.1"/>
</dbReference>
<feature type="chain" id="PRO_5020649262" evidence="2">
    <location>
        <begin position="34"/>
        <end position="1387"/>
    </location>
</feature>
<dbReference type="EMBL" id="SSTF01000028">
    <property type="protein sequence ID" value="THG24393.1"/>
    <property type="molecule type" value="Genomic_DNA"/>
</dbReference>
<reference evidence="5 6" key="1">
    <citation type="submission" date="2019-04" db="EMBL/GenBank/DDBJ databases">
        <title>Microbes associate with the intestines of laboratory mice.</title>
        <authorList>
            <person name="Navarre W."/>
            <person name="Wong E."/>
            <person name="Huang K.C."/>
            <person name="Tropini C."/>
            <person name="Ng K."/>
            <person name="Yu B."/>
        </authorList>
    </citation>
    <scope>NUCLEOTIDE SEQUENCE [LARGE SCALE GENOMIC DNA]</scope>
    <source>
        <strain evidence="5 6">NM87_A27A</strain>
    </source>
</reference>
<feature type="domain" description="Adhesin isopeptide-forming adherence" evidence="4">
    <location>
        <begin position="838"/>
        <end position="1017"/>
    </location>
</feature>
<feature type="signal peptide" evidence="2">
    <location>
        <begin position="1"/>
        <end position="33"/>
    </location>
</feature>
<sequence>MRNVLKKGLWRRSAAALLSATTVLGAIAPAAFADGGSGSGTGTGGNKQPAMFWQYKDGNNGSFGPANSFASVQAAFNAAGVTVTGAGVTRAQQSLDAARAECEANFAAHHPGQGAADCRVVGVGAVYVADSKTDDGSGHADASSWQQLWDQQIVPKTYQHGNQQYKVNDPFYDDPSMSVTKLMQKEASKPQTGVIVIVLNKYQPKPPVLDYDLTVSTNVNAPKDLKAGSTDKVSDVIHASQSRGDAQQVAATVIMHFDGNKYVGAKNVTKSVRITTKGDTRSPEFAPADFGWASWPAGSYWFDVQVPKQGHMKNAVDTADREASESFRIVDVPPAPPVKEIEQGVSADQMVNHTIIRSSTGRGGYAMRFTDTITPNGVTYSVSNMRVVDETDNNKDISAQFTINWDQQANTVTAVRKDTTSMLPLEHTYAFHLDVTVAKPDINKVQDKGTVLWNDTSQDTEQREFPTWKPNPDKSWIKLNADGSWAAVIDPEETNATGADQNRFLDGERVASVVNGTISAHLIDAPTKFELSDDWAQADYIFDADDAKDVRVYMADAQSDRASSVYDIANTGTDVTSQFDITIEGTKARAVMKGEHLAGLQGLEHHRQYSMVVPGKINFANGKGAEQVRKDAKVEPGAEVDFCTVPGTDAKLTNAGSQTVNTQTEPTNTPWICGYVPPVVKDVVSEASQGGEQESVDGKVVFPGQRVEYQLTTTPKLPGNLAYQVEHVAVTDQYDEHLVPDKQTLEVTDLASGKSISKKQYTTQWNDDSHMFTLTFADAYVVANWRNGQNPRIMIRFEGTVSEDAPADTKVDNQWLLTLNNTLTPSNKVFNIPPDITPDKQDTQKDPSIDIDGKTALLGDRIYYRIGLDLKNVDQNNLAYRVQRAGIVDDYDDEYLTADETGVEVLDEAGKDVTDRFNIQFRDGIAYVFAKTVDTPIPATGETLKGDPQPEDLKAYAEATLDPLHDAYIDQALLGQRYQVVLPMTVTKVTDGYTVVNKATQITNDRKDTTNTVSNPLKEINPSKDVVVNMGDESANGKSIYLGSTFLYQLDSSILPADRAYQQVSDWKITDKLDTAHDRYTGQWAVYATRDLKDGDALLAAKGERIAGTGVDSERFGGDLFTTVQTDDGTITVTATQRYLDLVSASNMEAGFRAYIQCTRIAVGERIVNAFREVLNGVERPSNEVWTKTPDQTPSIDVEKYDIQSGEQAGDRDDPKQALKMEGGEQEIGIKITNTGKTDLAKLTLTDVLLAGSGELKDIQYPKDWKTLVLKLGQSVTLKATLKGVKAGDKHTNRVSVTGTPVVECPVVDDDPFDDKPGTQAQGPCYDTPVHDSDDWNGYRVKPLASTGAAVGMFAAAVAVASVLGGGLLLVVRRRAGSHASRHAAER</sequence>
<evidence type="ECO:0000256" key="1">
    <source>
        <dbReference type="SAM" id="Phobius"/>
    </source>
</evidence>
<comment type="caution">
    <text evidence="5">The sequence shown here is derived from an EMBL/GenBank/DDBJ whole genome shotgun (WGS) entry which is preliminary data.</text>
</comment>
<protein>
    <submittedName>
        <fullName evidence="5">Peptidase</fullName>
    </submittedName>
</protein>
<feature type="transmembrane region" description="Helical" evidence="1">
    <location>
        <begin position="1349"/>
        <end position="1372"/>
    </location>
</feature>
<evidence type="ECO:0000313" key="5">
    <source>
        <dbReference type="EMBL" id="THG24393.1"/>
    </source>
</evidence>
<organism evidence="5 6">
    <name type="scientific">Bifidobacterium pseudolongum</name>
    <dbReference type="NCBI Taxonomy" id="1694"/>
    <lineage>
        <taxon>Bacteria</taxon>
        <taxon>Bacillati</taxon>
        <taxon>Actinomycetota</taxon>
        <taxon>Actinomycetes</taxon>
        <taxon>Bifidobacteriales</taxon>
        <taxon>Bifidobacteriaceae</taxon>
        <taxon>Bifidobacterium</taxon>
    </lineage>
</organism>
<dbReference type="Proteomes" id="UP000306798">
    <property type="component" value="Unassembled WGS sequence"/>
</dbReference>
<keyword evidence="1" id="KW-0812">Transmembrane</keyword>
<keyword evidence="2" id="KW-0732">Signal</keyword>
<keyword evidence="1" id="KW-1133">Transmembrane helix</keyword>
<feature type="domain" description="Cell surface antigen C-terminal" evidence="3">
    <location>
        <begin position="1021"/>
        <end position="1190"/>
    </location>
</feature>
<accession>A0A4S4F447</accession>
<dbReference type="Pfam" id="PF17998">
    <property type="entry name" value="AgI_II_C2"/>
    <property type="match status" value="2"/>
</dbReference>
<evidence type="ECO:0000256" key="2">
    <source>
        <dbReference type="SAM" id="SignalP"/>
    </source>
</evidence>
<evidence type="ECO:0000259" key="4">
    <source>
        <dbReference type="Pfam" id="PF17998"/>
    </source>
</evidence>
<feature type="domain" description="Adhesin isopeptide-forming adherence" evidence="4">
    <location>
        <begin position="687"/>
        <end position="831"/>
    </location>
</feature>
<name>A0A4S4F447_9BIFI</name>
<dbReference type="NCBIfam" id="TIGR04228">
    <property type="entry name" value="isopep_sspB_C2"/>
    <property type="match status" value="1"/>
</dbReference>
<gene>
    <name evidence="5" type="ORF">E5991_08380</name>
</gene>
<keyword evidence="1" id="KW-0472">Membrane</keyword>
<dbReference type="InterPro" id="IPR032300">
    <property type="entry name" value="Antigen_C"/>
</dbReference>
<evidence type="ECO:0000259" key="3">
    <source>
        <dbReference type="Pfam" id="PF16364"/>
    </source>
</evidence>
<dbReference type="Pfam" id="PF16364">
    <property type="entry name" value="Antigen_C"/>
    <property type="match status" value="1"/>
</dbReference>
<proteinExistence type="predicted"/>
<dbReference type="InterPro" id="IPR026345">
    <property type="entry name" value="Adh_isopep-form_adh_dom"/>
</dbReference>
<dbReference type="Gene3D" id="2.60.40.740">
    <property type="match status" value="3"/>
</dbReference>